<keyword evidence="2" id="KW-1185">Reference proteome</keyword>
<evidence type="ECO:0000313" key="2">
    <source>
        <dbReference type="Proteomes" id="UP000187608"/>
    </source>
</evidence>
<proteinExistence type="predicted"/>
<dbReference type="RefSeq" id="WP_076558351.1">
    <property type="nucleotide sequence ID" value="NZ_FTOC01000004.1"/>
</dbReference>
<dbReference type="EMBL" id="FTOC01000004">
    <property type="protein sequence ID" value="SIS45758.1"/>
    <property type="molecule type" value="Genomic_DNA"/>
</dbReference>
<organism evidence="1 2">
    <name type="scientific">Salimicrobium flavidum</name>
    <dbReference type="NCBI Taxonomy" id="570947"/>
    <lineage>
        <taxon>Bacteria</taxon>
        <taxon>Bacillati</taxon>
        <taxon>Bacillota</taxon>
        <taxon>Bacilli</taxon>
        <taxon>Bacillales</taxon>
        <taxon>Bacillaceae</taxon>
        <taxon>Salimicrobium</taxon>
    </lineage>
</organism>
<name>A0A1N7J8R7_9BACI</name>
<protein>
    <submittedName>
        <fullName evidence="1">Uncharacterized protein</fullName>
    </submittedName>
</protein>
<gene>
    <name evidence="1" type="ORF">SAMN05421687_104163</name>
</gene>
<dbReference type="Proteomes" id="UP000187608">
    <property type="component" value="Unassembled WGS sequence"/>
</dbReference>
<dbReference type="STRING" id="570947.SAMN05421687_104163"/>
<sequence>MKKWWIGGIFVLLLLLPFILWKLSYGETLQTLISDESVSDESTREHKGVMRNMDKESPARVADGEFEIYKDGE</sequence>
<evidence type="ECO:0000313" key="1">
    <source>
        <dbReference type="EMBL" id="SIS45758.1"/>
    </source>
</evidence>
<accession>A0A1N7J8R7</accession>
<reference evidence="2" key="1">
    <citation type="submission" date="2017-01" db="EMBL/GenBank/DDBJ databases">
        <authorList>
            <person name="Varghese N."/>
            <person name="Submissions S."/>
        </authorList>
    </citation>
    <scope>NUCLEOTIDE SEQUENCE [LARGE SCALE GENOMIC DNA]</scope>
    <source>
        <strain evidence="2">DSM 23127</strain>
    </source>
</reference>
<dbReference type="AlphaFoldDB" id="A0A1N7J8R7"/>